<dbReference type="OrthoDB" id="7059976at2"/>
<keyword evidence="2" id="KW-1185">Reference proteome</keyword>
<comment type="caution">
    <text evidence="1">The sequence shown here is derived from an EMBL/GenBank/DDBJ whole genome shotgun (WGS) entry which is preliminary data.</text>
</comment>
<dbReference type="AlphaFoldDB" id="A0A3S0HS49"/>
<organism evidence="1 2">
    <name type="scientific">Halomonas nitroreducens</name>
    <dbReference type="NCBI Taxonomy" id="447425"/>
    <lineage>
        <taxon>Bacteria</taxon>
        <taxon>Pseudomonadati</taxon>
        <taxon>Pseudomonadota</taxon>
        <taxon>Gammaproteobacteria</taxon>
        <taxon>Oceanospirillales</taxon>
        <taxon>Halomonadaceae</taxon>
        <taxon>Halomonas</taxon>
    </lineage>
</organism>
<evidence type="ECO:0000313" key="2">
    <source>
        <dbReference type="Proteomes" id="UP000267400"/>
    </source>
</evidence>
<accession>A0A3S0HS49</accession>
<dbReference type="Pfam" id="PF10604">
    <property type="entry name" value="Polyketide_cyc2"/>
    <property type="match status" value="1"/>
</dbReference>
<dbReference type="EMBL" id="RXNS01000002">
    <property type="protein sequence ID" value="RTR06365.1"/>
    <property type="molecule type" value="Genomic_DNA"/>
</dbReference>
<dbReference type="SUPFAM" id="SSF55961">
    <property type="entry name" value="Bet v1-like"/>
    <property type="match status" value="1"/>
</dbReference>
<gene>
    <name evidence="1" type="ORF">EKG36_02515</name>
</gene>
<reference evidence="1 2" key="1">
    <citation type="submission" date="2018-12" db="EMBL/GenBank/DDBJ databases">
        <authorList>
            <person name="Yu L."/>
        </authorList>
    </citation>
    <scope>NUCLEOTIDE SEQUENCE [LARGE SCALE GENOMIC DNA]</scope>
    <source>
        <strain evidence="1 2">11S</strain>
    </source>
</reference>
<dbReference type="Proteomes" id="UP000267400">
    <property type="component" value="Unassembled WGS sequence"/>
</dbReference>
<dbReference type="Gene3D" id="3.30.530.20">
    <property type="match status" value="1"/>
</dbReference>
<dbReference type="InterPro" id="IPR019587">
    <property type="entry name" value="Polyketide_cyclase/dehydratase"/>
</dbReference>
<proteinExistence type="predicted"/>
<protein>
    <submittedName>
        <fullName evidence="1">Cyclase</fullName>
    </submittedName>
</protein>
<evidence type="ECO:0000313" key="1">
    <source>
        <dbReference type="EMBL" id="RTR06365.1"/>
    </source>
</evidence>
<name>A0A3S0HS49_9GAMM</name>
<dbReference type="RefSeq" id="WP_126480709.1">
    <property type="nucleotide sequence ID" value="NZ_RXNS01000002.1"/>
</dbReference>
<dbReference type="InterPro" id="IPR023393">
    <property type="entry name" value="START-like_dom_sf"/>
</dbReference>
<sequence>MAIIEHSATLAAPPERVFSLLERVEDFVDYSDLIRAIEPLGDGRYRWYVHAVGMDWTFEVAITESRAPEVLAWESLSGVHNRGRYRLTPVSEGTEVALTLEYEIKNRLVEKAVNRAVRPLVNRVSQQILDRVEDRL</sequence>